<dbReference type="Proteomes" id="UP001144256">
    <property type="component" value="Unassembled WGS sequence"/>
</dbReference>
<gene>
    <name evidence="1" type="ORF">SH1V18_18360</name>
</gene>
<proteinExistence type="predicted"/>
<dbReference type="EMBL" id="BRLB01000003">
    <property type="protein sequence ID" value="GKX29356.1"/>
    <property type="molecule type" value="Genomic_DNA"/>
</dbReference>
<evidence type="ECO:0000313" key="1">
    <source>
        <dbReference type="EMBL" id="GKX29356.1"/>
    </source>
</evidence>
<comment type="caution">
    <text evidence="1">The sequence shown here is derived from an EMBL/GenBank/DDBJ whole genome shotgun (WGS) entry which is preliminary data.</text>
</comment>
<organism evidence="1 2">
    <name type="scientific">Vallitalea longa</name>
    <dbReference type="NCBI Taxonomy" id="2936439"/>
    <lineage>
        <taxon>Bacteria</taxon>
        <taxon>Bacillati</taxon>
        <taxon>Bacillota</taxon>
        <taxon>Clostridia</taxon>
        <taxon>Lachnospirales</taxon>
        <taxon>Vallitaleaceae</taxon>
        <taxon>Vallitalea</taxon>
    </lineage>
</organism>
<keyword evidence="2" id="KW-1185">Reference proteome</keyword>
<dbReference type="AlphaFoldDB" id="A0A9W6DDT5"/>
<evidence type="ECO:0000313" key="2">
    <source>
        <dbReference type="Proteomes" id="UP001144256"/>
    </source>
</evidence>
<accession>A0A9W6DDT5</accession>
<sequence>MSILIIFSIFIFSLCSYIVADENKNNVKEVDEIINKDTMLKNDSSSKSINAADEKEIDDTFPDKWYTKVKSYSIAPTELTNIDMARPDDNSEWIKSLIIKYPQIYNLKDIEKEKRINDMIYKEVLYYHDILDNRDYIDYSADYKIMEANEKNISILFTGEINDQKEANRFAHAITIDVDSEKKLELQDFYHIDESFVNDYLFVKFEIVENNFEDISENIPFIESYIELYSQIPHAKDFYIVGDNIGIIVPTHNSMGYILLQGKMGK</sequence>
<protein>
    <submittedName>
        <fullName evidence="1">Uncharacterized protein</fullName>
    </submittedName>
</protein>
<name>A0A9W6DDT5_9FIRM</name>
<dbReference type="RefSeq" id="WP_281814810.1">
    <property type="nucleotide sequence ID" value="NZ_BRLB01000003.1"/>
</dbReference>
<reference evidence="1" key="1">
    <citation type="submission" date="2022-06" db="EMBL/GenBank/DDBJ databases">
        <title>Vallitalea longa sp. nov., an anaerobic bacterium isolated from marine sediment.</title>
        <authorList>
            <person name="Hirano S."/>
            <person name="Terahara T."/>
            <person name="Mori K."/>
            <person name="Hamada M."/>
            <person name="Matsumoto R."/>
            <person name="Kobayashi T."/>
        </authorList>
    </citation>
    <scope>NUCLEOTIDE SEQUENCE</scope>
    <source>
        <strain evidence="1">SH18-1</strain>
    </source>
</reference>